<reference evidence="3" key="2">
    <citation type="submission" date="2023-06" db="EMBL/GenBank/DDBJ databases">
        <title>Itaconate inhibition of nontuberculous mycobacteria.</title>
        <authorList>
            <person name="Spilker T."/>
        </authorList>
    </citation>
    <scope>NUCLEOTIDE SEQUENCE [LARGE SCALE GENOMIC DNA]</scope>
    <source>
        <strain evidence="3">FLAC1071</strain>
    </source>
</reference>
<dbReference type="EMBL" id="JASZZX010000064">
    <property type="protein sequence ID" value="MDM3930161.1"/>
    <property type="molecule type" value="Genomic_DNA"/>
</dbReference>
<comment type="caution">
    <text evidence="2">The sequence shown here is derived from an EMBL/GenBank/DDBJ whole genome shotgun (WGS) entry which is preliminary data.</text>
</comment>
<dbReference type="RefSeq" id="WP_083533504.1">
    <property type="nucleotide sequence ID" value="NZ_CP012886.2"/>
</dbReference>
<evidence type="ECO:0000259" key="1">
    <source>
        <dbReference type="Pfam" id="PF19502"/>
    </source>
</evidence>
<dbReference type="Pfam" id="PF19502">
    <property type="entry name" value="DUF6036"/>
    <property type="match status" value="1"/>
</dbReference>
<proteinExistence type="predicted"/>
<evidence type="ECO:0000313" key="2">
    <source>
        <dbReference type="EMBL" id="MDM3930161.1"/>
    </source>
</evidence>
<evidence type="ECO:0000313" key="3">
    <source>
        <dbReference type="Proteomes" id="UP001529272"/>
    </source>
</evidence>
<dbReference type="Proteomes" id="UP001529272">
    <property type="component" value="Unassembled WGS sequence"/>
</dbReference>
<dbReference type="InterPro" id="IPR045792">
    <property type="entry name" value="DUF6036"/>
</dbReference>
<sequence length="177" mass="19433">MNPDLTREDIIGLLTEVGQYLHDRGVRGELFVVGGAAMALAFDARRTTNDVDAVFEPKDIVYEAARHVAATHEGLPATWINDAVKGFLPGNDNNVRIVLDVPGLRVSAPSAEYLLALKVYASRPDRDGDDIEFLADYLGLTTANQVLDVAERYFHRSQLSPKTQFFIQQIFGEGGAV</sequence>
<protein>
    <submittedName>
        <fullName evidence="2">DUF6036 family nucleotidyltransferase</fullName>
    </submittedName>
</protein>
<feature type="domain" description="DUF6036" evidence="1">
    <location>
        <begin position="16"/>
        <end position="132"/>
    </location>
</feature>
<reference evidence="2 3" key="1">
    <citation type="submission" date="2023-06" db="EMBL/GenBank/DDBJ databases">
        <title>Itaconate inhibition of nontuberculous mycobacteria.</title>
        <authorList>
            <person name="Breen P."/>
            <person name="Zimbric M."/>
            <person name="Caverly L."/>
        </authorList>
    </citation>
    <scope>NUCLEOTIDE SEQUENCE [LARGE SCALE GENOMIC DNA]</scope>
    <source>
        <strain evidence="2 3">FLAC1071</strain>
    </source>
</reference>
<gene>
    <name evidence="2" type="ORF">QRB35_29910</name>
</gene>
<keyword evidence="3" id="KW-1185">Reference proteome</keyword>
<organism evidence="2 3">
    <name type="scientific">Mycobacterium intracellulare subsp. chimaera</name>
    <dbReference type="NCBI Taxonomy" id="222805"/>
    <lineage>
        <taxon>Bacteria</taxon>
        <taxon>Bacillati</taxon>
        <taxon>Actinomycetota</taxon>
        <taxon>Actinomycetes</taxon>
        <taxon>Mycobacteriales</taxon>
        <taxon>Mycobacteriaceae</taxon>
        <taxon>Mycobacterium</taxon>
        <taxon>Mycobacterium avium complex (MAC)</taxon>
    </lineage>
</organism>
<accession>A0ABT7PAR2</accession>
<name>A0ABT7PAR2_MYCIT</name>